<dbReference type="AlphaFoldDB" id="A0A483IZW2"/>
<dbReference type="EMBL" id="SDCJ01000016">
    <property type="protein sequence ID" value="TCX36580.1"/>
    <property type="molecule type" value="Genomic_DNA"/>
</dbReference>
<name>A0A483IZW2_KLEPN</name>
<accession>A0A483IZW2</accession>
<keyword evidence="1" id="KW-0732">Signal</keyword>
<evidence type="ECO:0000313" key="2">
    <source>
        <dbReference type="EMBL" id="TCX36580.1"/>
    </source>
</evidence>
<reference evidence="2" key="1">
    <citation type="submission" date="2019-01" db="EMBL/GenBank/DDBJ databases">
        <authorList>
            <person name="Lista F."/>
            <person name="Anselmo A."/>
        </authorList>
    </citation>
    <scope>NUCLEOTIDE SEQUENCE</scope>
    <source>
        <strain evidence="2">13S</strain>
    </source>
</reference>
<comment type="caution">
    <text evidence="2">The sequence shown here is derived from an EMBL/GenBank/DDBJ whole genome shotgun (WGS) entry which is preliminary data.</text>
</comment>
<dbReference type="RefSeq" id="WP_048255573.1">
    <property type="nucleotide sequence ID" value="NZ_BQHA01000039.1"/>
</dbReference>
<proteinExistence type="predicted"/>
<feature type="signal peptide" evidence="1">
    <location>
        <begin position="1"/>
        <end position="21"/>
    </location>
</feature>
<evidence type="ECO:0008006" key="3">
    <source>
        <dbReference type="Google" id="ProtNLM"/>
    </source>
</evidence>
<organism evidence="2">
    <name type="scientific">Klebsiella pneumoniae</name>
    <dbReference type="NCBI Taxonomy" id="573"/>
    <lineage>
        <taxon>Bacteria</taxon>
        <taxon>Pseudomonadati</taxon>
        <taxon>Pseudomonadota</taxon>
        <taxon>Gammaproteobacteria</taxon>
        <taxon>Enterobacterales</taxon>
        <taxon>Enterobacteriaceae</taxon>
        <taxon>Klebsiella/Raoultella group</taxon>
        <taxon>Klebsiella</taxon>
        <taxon>Klebsiella pneumoniae complex</taxon>
    </lineage>
</organism>
<gene>
    <name evidence="2" type="ORF">ETE75_20155</name>
</gene>
<feature type="chain" id="PRO_5019750194" description="C-type lysozyme inhibitor domain-containing protein" evidence="1">
    <location>
        <begin position="22"/>
        <end position="112"/>
    </location>
</feature>
<protein>
    <recommendedName>
        <fullName evidence="3">C-type lysozyme inhibitor domain-containing protein</fullName>
    </recommendedName>
</protein>
<sequence>MKTIFAATLAILIALPNAGNSAVMKCQMNIMRIENGEMSGTPHRVAEAILTADAHQFYAVVGERIISSPILSENKGNLAAYHSGAAYFMRKDSFGVIYDDFGYVFDECEKVA</sequence>
<evidence type="ECO:0000256" key="1">
    <source>
        <dbReference type="SAM" id="SignalP"/>
    </source>
</evidence>